<keyword evidence="2" id="KW-1185">Reference proteome</keyword>
<protein>
    <recommendedName>
        <fullName evidence="3">Adenylate kinase</fullName>
    </recommendedName>
</protein>
<comment type="caution">
    <text evidence="1">The sequence shown here is derived from an EMBL/GenBank/DDBJ whole genome shotgun (WGS) entry which is preliminary data.</text>
</comment>
<proteinExistence type="predicted"/>
<dbReference type="InterPro" id="IPR027417">
    <property type="entry name" value="P-loop_NTPase"/>
</dbReference>
<evidence type="ECO:0008006" key="3">
    <source>
        <dbReference type="Google" id="ProtNLM"/>
    </source>
</evidence>
<evidence type="ECO:0000313" key="1">
    <source>
        <dbReference type="EMBL" id="GIQ82184.1"/>
    </source>
</evidence>
<dbReference type="EMBL" id="BDIP01000615">
    <property type="protein sequence ID" value="GIQ82184.1"/>
    <property type="molecule type" value="Genomic_DNA"/>
</dbReference>
<reference evidence="1 2" key="1">
    <citation type="journal article" date="2018" name="PLoS ONE">
        <title>The draft genome of Kipferlia bialata reveals reductive genome evolution in fornicate parasites.</title>
        <authorList>
            <person name="Tanifuji G."/>
            <person name="Takabayashi S."/>
            <person name="Kume K."/>
            <person name="Takagi M."/>
            <person name="Nakayama T."/>
            <person name="Kamikawa R."/>
            <person name="Inagaki Y."/>
            <person name="Hashimoto T."/>
        </authorList>
    </citation>
    <scope>NUCLEOTIDE SEQUENCE [LARGE SCALE GENOMIC DNA]</scope>
    <source>
        <strain evidence="1">NY0173</strain>
    </source>
</reference>
<evidence type="ECO:0000313" key="2">
    <source>
        <dbReference type="Proteomes" id="UP000265618"/>
    </source>
</evidence>
<dbReference type="Proteomes" id="UP000265618">
    <property type="component" value="Unassembled WGS sequence"/>
</dbReference>
<dbReference type="AlphaFoldDB" id="A0A9K3GFN3"/>
<name>A0A9K3GFN3_9EUKA</name>
<gene>
    <name evidence="1" type="ORF">KIPB_003274</name>
</gene>
<accession>A0A9K3GFN3</accession>
<sequence length="26" mass="2694">MSERYVPRIILVGPPGAGKGTVSPVL</sequence>
<organism evidence="1 2">
    <name type="scientific">Kipferlia bialata</name>
    <dbReference type="NCBI Taxonomy" id="797122"/>
    <lineage>
        <taxon>Eukaryota</taxon>
        <taxon>Metamonada</taxon>
        <taxon>Carpediemonas-like organisms</taxon>
        <taxon>Kipferlia</taxon>
    </lineage>
</organism>
<dbReference type="SUPFAM" id="SSF52540">
    <property type="entry name" value="P-loop containing nucleoside triphosphate hydrolases"/>
    <property type="match status" value="1"/>
</dbReference>
<feature type="non-terminal residue" evidence="1">
    <location>
        <position position="1"/>
    </location>
</feature>